<gene>
    <name evidence="1" type="ORF">PVK06_034791</name>
</gene>
<name>A0ABR0NHA4_GOSAR</name>
<evidence type="ECO:0000313" key="1">
    <source>
        <dbReference type="EMBL" id="KAK5793639.1"/>
    </source>
</evidence>
<evidence type="ECO:0000313" key="2">
    <source>
        <dbReference type="Proteomes" id="UP001358586"/>
    </source>
</evidence>
<dbReference type="EMBL" id="JARKNE010000010">
    <property type="protein sequence ID" value="KAK5793639.1"/>
    <property type="molecule type" value="Genomic_DNA"/>
</dbReference>
<dbReference type="Proteomes" id="UP001358586">
    <property type="component" value="Chromosome 10"/>
</dbReference>
<comment type="caution">
    <text evidence="1">The sequence shown here is derived from an EMBL/GenBank/DDBJ whole genome shotgun (WGS) entry which is preliminary data.</text>
</comment>
<keyword evidence="2" id="KW-1185">Reference proteome</keyword>
<reference evidence="1 2" key="1">
    <citation type="submission" date="2023-03" db="EMBL/GenBank/DDBJ databases">
        <title>WGS of Gossypium arboreum.</title>
        <authorList>
            <person name="Yu D."/>
        </authorList>
    </citation>
    <scope>NUCLEOTIDE SEQUENCE [LARGE SCALE GENOMIC DNA]</scope>
    <source>
        <tissue evidence="1">Leaf</tissue>
    </source>
</reference>
<proteinExistence type="predicted"/>
<protein>
    <submittedName>
        <fullName evidence="1">Uncharacterized protein</fullName>
    </submittedName>
</protein>
<accession>A0ABR0NHA4</accession>
<sequence length="90" mass="10257">MKFPHKWLECRHAPLDHSNVEEEKAPTEDTIVFEILGTVHGSSNTSTVVDQRPLKLFSNEITANDRQIKDLKACNSKLLTMKLDILARQL</sequence>
<organism evidence="1 2">
    <name type="scientific">Gossypium arboreum</name>
    <name type="common">Tree cotton</name>
    <name type="synonym">Gossypium nanking</name>
    <dbReference type="NCBI Taxonomy" id="29729"/>
    <lineage>
        <taxon>Eukaryota</taxon>
        <taxon>Viridiplantae</taxon>
        <taxon>Streptophyta</taxon>
        <taxon>Embryophyta</taxon>
        <taxon>Tracheophyta</taxon>
        <taxon>Spermatophyta</taxon>
        <taxon>Magnoliopsida</taxon>
        <taxon>eudicotyledons</taxon>
        <taxon>Gunneridae</taxon>
        <taxon>Pentapetalae</taxon>
        <taxon>rosids</taxon>
        <taxon>malvids</taxon>
        <taxon>Malvales</taxon>
        <taxon>Malvaceae</taxon>
        <taxon>Malvoideae</taxon>
        <taxon>Gossypium</taxon>
    </lineage>
</organism>